<name>A0AAN1CSJ4_9VIBR</name>
<reference evidence="1 2" key="1">
    <citation type="submission" date="2016-06" db="EMBL/GenBank/DDBJ databases">
        <title>Adaptive Radiation by Waves of Gene Transfer Leads to Fine-Scale Resource Partitioning in Marine Microbes.</title>
        <authorList>
            <person name="Hehemann J.-H."/>
            <person name="Arevalo P."/>
            <person name="Datta M.S."/>
            <person name="Yu X."/>
            <person name="Corzett C."/>
            <person name="Henschel A."/>
            <person name="Preheim S.P."/>
            <person name="Timberlake S."/>
            <person name="Alm E.J."/>
            <person name="Polz M.F."/>
        </authorList>
    </citation>
    <scope>NUCLEOTIDE SEQUENCE [LARGE SCALE GENOMIC DNA]</scope>
    <source>
        <strain evidence="1 2">FF50</strain>
    </source>
</reference>
<evidence type="ECO:0000313" key="2">
    <source>
        <dbReference type="Proteomes" id="UP000092018"/>
    </source>
</evidence>
<dbReference type="RefSeq" id="WP_065210155.1">
    <property type="nucleotide sequence ID" value="NZ_CP016177.1"/>
</dbReference>
<protein>
    <submittedName>
        <fullName evidence="1">Uncharacterized protein</fullName>
    </submittedName>
</protein>
<dbReference type="EMBL" id="CP016177">
    <property type="protein sequence ID" value="ANO33532.1"/>
    <property type="molecule type" value="Genomic_DNA"/>
</dbReference>
<evidence type="ECO:0000313" key="1">
    <source>
        <dbReference type="EMBL" id="ANO33532.1"/>
    </source>
</evidence>
<gene>
    <name evidence="1" type="ORF">A6E01_09980</name>
</gene>
<dbReference type="KEGG" id="vbr:A6E01_09980"/>
<sequence>MLEVLVSVALVSLLSLSLIQGGVFLQRESKHAEQSLLVLHHMENYLEYARIRTIAGTAIDPQWPALEELSVDMTLSSSNQTSSVGVLGTKLEVAASWVNPWGQPESVAISTWVAFH</sequence>
<dbReference type="AlphaFoldDB" id="A0AAN1CSJ4"/>
<organism evidence="1 2">
    <name type="scientific">Vibrio breoganii</name>
    <dbReference type="NCBI Taxonomy" id="553239"/>
    <lineage>
        <taxon>Bacteria</taxon>
        <taxon>Pseudomonadati</taxon>
        <taxon>Pseudomonadota</taxon>
        <taxon>Gammaproteobacteria</taxon>
        <taxon>Vibrionales</taxon>
        <taxon>Vibrionaceae</taxon>
        <taxon>Vibrio</taxon>
    </lineage>
</organism>
<proteinExistence type="predicted"/>
<dbReference type="Proteomes" id="UP000092018">
    <property type="component" value="Chromosome 1"/>
</dbReference>
<accession>A0AAN1CSJ4</accession>